<evidence type="ECO:0000313" key="1">
    <source>
        <dbReference type="EMBL" id="TGY91001.1"/>
    </source>
</evidence>
<protein>
    <submittedName>
        <fullName evidence="1">Zinc ribbon domain-containing protein</fullName>
    </submittedName>
</protein>
<dbReference type="Proteomes" id="UP000304953">
    <property type="component" value="Unassembled WGS sequence"/>
</dbReference>
<dbReference type="EMBL" id="SRYA01000074">
    <property type="protein sequence ID" value="TGY91001.1"/>
    <property type="molecule type" value="Genomic_DNA"/>
</dbReference>
<proteinExistence type="predicted"/>
<keyword evidence="2" id="KW-1185">Reference proteome</keyword>
<sequence length="142" mass="15533">MALIKCSECGKEISDKATICPNCGMPLRLEDRGTYDVIITREKQWFLVNPKIKVTVDTTNEYILEKNSSITVPLTTGAHTMVFSSGIRKTQTNIDVTENMNINVKFNRATGEIDVNGYKTVSQTNSPNISIGIGGGLFKGGN</sequence>
<organism evidence="1 2">
    <name type="scientific">Petralouisia muris</name>
    <dbReference type="NCBI Taxonomy" id="3032872"/>
    <lineage>
        <taxon>Bacteria</taxon>
        <taxon>Bacillati</taxon>
        <taxon>Bacillota</taxon>
        <taxon>Clostridia</taxon>
        <taxon>Lachnospirales</taxon>
        <taxon>Lachnospiraceae</taxon>
        <taxon>Petralouisia</taxon>
    </lineage>
</organism>
<gene>
    <name evidence="1" type="ORF">E5329_23200</name>
</gene>
<evidence type="ECO:0000313" key="2">
    <source>
        <dbReference type="Proteomes" id="UP000304953"/>
    </source>
</evidence>
<name>A0AC61RPS0_9FIRM</name>
<comment type="caution">
    <text evidence="1">The sequence shown here is derived from an EMBL/GenBank/DDBJ whole genome shotgun (WGS) entry which is preliminary data.</text>
</comment>
<reference evidence="1" key="1">
    <citation type="submission" date="2019-04" db="EMBL/GenBank/DDBJ databases">
        <title>Microbes associate with the intestines of laboratory mice.</title>
        <authorList>
            <person name="Navarre W."/>
            <person name="Wong E."/>
            <person name="Huang K."/>
            <person name="Tropini C."/>
            <person name="Ng K."/>
            <person name="Yu B."/>
        </authorList>
    </citation>
    <scope>NUCLEOTIDE SEQUENCE</scope>
    <source>
        <strain evidence="1">NM01_1-7b</strain>
    </source>
</reference>
<accession>A0AC61RPS0</accession>